<dbReference type="Proteomes" id="UP000823749">
    <property type="component" value="Chromosome 9"/>
</dbReference>
<gene>
    <name evidence="3" type="ORF">RHGRI_026681</name>
</gene>
<organism evidence="3 4">
    <name type="scientific">Rhododendron griersonianum</name>
    <dbReference type="NCBI Taxonomy" id="479676"/>
    <lineage>
        <taxon>Eukaryota</taxon>
        <taxon>Viridiplantae</taxon>
        <taxon>Streptophyta</taxon>
        <taxon>Embryophyta</taxon>
        <taxon>Tracheophyta</taxon>
        <taxon>Spermatophyta</taxon>
        <taxon>Magnoliopsida</taxon>
        <taxon>eudicotyledons</taxon>
        <taxon>Gunneridae</taxon>
        <taxon>Pentapetalae</taxon>
        <taxon>asterids</taxon>
        <taxon>Ericales</taxon>
        <taxon>Ericaceae</taxon>
        <taxon>Ericoideae</taxon>
        <taxon>Rhodoreae</taxon>
        <taxon>Rhododendron</taxon>
    </lineage>
</organism>
<dbReference type="EMBL" id="JACTNZ010000009">
    <property type="protein sequence ID" value="KAG5532144.1"/>
    <property type="molecule type" value="Genomic_DNA"/>
</dbReference>
<sequence>MTIPLLVRIILKPATEYAAGALLSLCSAAEGCQREAVAASVLTQLLLVVQSECTERAKRKAHLMLKACICPPNPVTKIPRTKIPRRHYAKPSNLPAKATIGSQGKLETKNVQQKIGRGEGKREGDEKREWFSDQLKPPDHPFSVKPKTGVIQR</sequence>
<evidence type="ECO:0000259" key="2">
    <source>
        <dbReference type="Pfam" id="PF25598"/>
    </source>
</evidence>
<evidence type="ECO:0000313" key="4">
    <source>
        <dbReference type="Proteomes" id="UP000823749"/>
    </source>
</evidence>
<accession>A0AAV6IZW8</accession>
<keyword evidence="4" id="KW-1185">Reference proteome</keyword>
<protein>
    <recommendedName>
        <fullName evidence="2">U-box domain-containing protein</fullName>
    </recommendedName>
</protein>
<feature type="compositionally biased region" description="Basic and acidic residues" evidence="1">
    <location>
        <begin position="116"/>
        <end position="139"/>
    </location>
</feature>
<comment type="caution">
    <text evidence="3">The sequence shown here is derived from an EMBL/GenBank/DDBJ whole genome shotgun (WGS) entry which is preliminary data.</text>
</comment>
<dbReference type="AlphaFoldDB" id="A0AAV6IZW8"/>
<reference evidence="3" key="1">
    <citation type="submission" date="2020-08" db="EMBL/GenBank/DDBJ databases">
        <title>Plant Genome Project.</title>
        <authorList>
            <person name="Zhang R.-G."/>
        </authorList>
    </citation>
    <scope>NUCLEOTIDE SEQUENCE</scope>
    <source>
        <strain evidence="3">WSP0</strain>
        <tissue evidence="3">Leaf</tissue>
    </source>
</reference>
<name>A0AAV6IZW8_9ERIC</name>
<feature type="domain" description="U-box" evidence="2">
    <location>
        <begin position="2"/>
        <end position="68"/>
    </location>
</feature>
<feature type="region of interest" description="Disordered" evidence="1">
    <location>
        <begin position="86"/>
        <end position="153"/>
    </location>
</feature>
<dbReference type="InterPro" id="IPR058678">
    <property type="entry name" value="ARM_PUB"/>
</dbReference>
<evidence type="ECO:0000256" key="1">
    <source>
        <dbReference type="SAM" id="MobiDB-lite"/>
    </source>
</evidence>
<evidence type="ECO:0000313" key="3">
    <source>
        <dbReference type="EMBL" id="KAG5532144.1"/>
    </source>
</evidence>
<dbReference type="Pfam" id="PF25598">
    <property type="entry name" value="ARM_PUB"/>
    <property type="match status" value="1"/>
</dbReference>
<proteinExistence type="predicted"/>